<feature type="compositionally biased region" description="Basic residues" evidence="1">
    <location>
        <begin position="72"/>
        <end position="84"/>
    </location>
</feature>
<evidence type="ECO:0000313" key="3">
    <source>
        <dbReference type="Proteomes" id="UP000000311"/>
    </source>
</evidence>
<evidence type="ECO:0000256" key="1">
    <source>
        <dbReference type="SAM" id="MobiDB-lite"/>
    </source>
</evidence>
<name>E2AHC8_CAMFO</name>
<accession>E2AHC8</accession>
<protein>
    <submittedName>
        <fullName evidence="2">Uncharacterized protein</fullName>
    </submittedName>
</protein>
<organism evidence="3">
    <name type="scientific">Camponotus floridanus</name>
    <name type="common">Florida carpenter ant</name>
    <dbReference type="NCBI Taxonomy" id="104421"/>
    <lineage>
        <taxon>Eukaryota</taxon>
        <taxon>Metazoa</taxon>
        <taxon>Ecdysozoa</taxon>
        <taxon>Arthropoda</taxon>
        <taxon>Hexapoda</taxon>
        <taxon>Insecta</taxon>
        <taxon>Pterygota</taxon>
        <taxon>Neoptera</taxon>
        <taxon>Endopterygota</taxon>
        <taxon>Hymenoptera</taxon>
        <taxon>Apocrita</taxon>
        <taxon>Aculeata</taxon>
        <taxon>Formicoidea</taxon>
        <taxon>Formicidae</taxon>
        <taxon>Formicinae</taxon>
        <taxon>Camponotus</taxon>
    </lineage>
</organism>
<evidence type="ECO:0000313" key="2">
    <source>
        <dbReference type="EMBL" id="EFN67245.1"/>
    </source>
</evidence>
<dbReference type="InParanoid" id="E2AHC8"/>
<keyword evidence="3" id="KW-1185">Reference proteome</keyword>
<dbReference type="Proteomes" id="UP000000311">
    <property type="component" value="Unassembled WGS sequence"/>
</dbReference>
<proteinExistence type="predicted"/>
<gene>
    <name evidence="2" type="ORF">EAG_09119</name>
</gene>
<dbReference type="AlphaFoldDB" id="E2AHC8"/>
<sequence>MKRTTIFPKIESGVDTRGTPDSHVDRTGARGEMKTSVVEGRLQLHLETSKSNIANPSIPTYGLDSELGTRRSLQRKGANRQKSQ</sequence>
<feature type="region of interest" description="Disordered" evidence="1">
    <location>
        <begin position="53"/>
        <end position="84"/>
    </location>
</feature>
<dbReference type="EMBL" id="GL439483">
    <property type="protein sequence ID" value="EFN67245.1"/>
    <property type="molecule type" value="Genomic_DNA"/>
</dbReference>
<feature type="compositionally biased region" description="Basic and acidic residues" evidence="1">
    <location>
        <begin position="12"/>
        <end position="32"/>
    </location>
</feature>
<reference evidence="2 3" key="1">
    <citation type="journal article" date="2010" name="Science">
        <title>Genomic comparison of the ants Camponotus floridanus and Harpegnathos saltator.</title>
        <authorList>
            <person name="Bonasio R."/>
            <person name="Zhang G."/>
            <person name="Ye C."/>
            <person name="Mutti N.S."/>
            <person name="Fang X."/>
            <person name="Qin N."/>
            <person name="Donahue G."/>
            <person name="Yang P."/>
            <person name="Li Q."/>
            <person name="Li C."/>
            <person name="Zhang P."/>
            <person name="Huang Z."/>
            <person name="Berger S.L."/>
            <person name="Reinberg D."/>
            <person name="Wang J."/>
            <person name="Liebig J."/>
        </authorList>
    </citation>
    <scope>NUCLEOTIDE SEQUENCE [LARGE SCALE GENOMIC DNA]</scope>
    <source>
        <strain evidence="3">C129</strain>
    </source>
</reference>
<feature type="region of interest" description="Disordered" evidence="1">
    <location>
        <begin position="1"/>
        <end position="32"/>
    </location>
</feature>